<dbReference type="AlphaFoldDB" id="A0A4Z1ND34"/>
<sequence length="103" mass="11765">MKKFDVMNRRQADRDKDIWCMGAAAMWVRTQGRQQARHGVSPFVFSHVYQGQSTSMSRLQSTPYRRDIWKCHPPLPTHSIVHAFGTGAGLSKADQSLQSQTQF</sequence>
<protein>
    <submittedName>
        <fullName evidence="1">Uncharacterized protein</fullName>
    </submittedName>
</protein>
<keyword evidence="2" id="KW-1185">Reference proteome</keyword>
<accession>A0A4Z1ND34</accession>
<gene>
    <name evidence="1" type="ORF">E6O75_ATG11288</name>
</gene>
<proteinExistence type="predicted"/>
<dbReference type="EMBL" id="SNSC02000026">
    <property type="protein sequence ID" value="TID13372.1"/>
    <property type="molecule type" value="Genomic_DNA"/>
</dbReference>
<dbReference type="Proteomes" id="UP000298493">
    <property type="component" value="Unassembled WGS sequence"/>
</dbReference>
<name>A0A4Z1ND34_9PEZI</name>
<comment type="caution">
    <text evidence="1">The sequence shown here is derived from an EMBL/GenBank/DDBJ whole genome shotgun (WGS) entry which is preliminary data.</text>
</comment>
<organism evidence="1 2">
    <name type="scientific">Venturia nashicola</name>
    <dbReference type="NCBI Taxonomy" id="86259"/>
    <lineage>
        <taxon>Eukaryota</taxon>
        <taxon>Fungi</taxon>
        <taxon>Dikarya</taxon>
        <taxon>Ascomycota</taxon>
        <taxon>Pezizomycotina</taxon>
        <taxon>Dothideomycetes</taxon>
        <taxon>Pleosporomycetidae</taxon>
        <taxon>Venturiales</taxon>
        <taxon>Venturiaceae</taxon>
        <taxon>Venturia</taxon>
    </lineage>
</organism>
<evidence type="ECO:0000313" key="1">
    <source>
        <dbReference type="EMBL" id="TID13372.1"/>
    </source>
</evidence>
<evidence type="ECO:0000313" key="2">
    <source>
        <dbReference type="Proteomes" id="UP000298493"/>
    </source>
</evidence>
<reference evidence="1 2" key="1">
    <citation type="submission" date="2019-04" db="EMBL/GenBank/DDBJ databases">
        <title>High contiguity whole genome sequence and gene annotation resource for two Venturia nashicola isolates.</title>
        <authorList>
            <person name="Prokchorchik M."/>
            <person name="Won K."/>
            <person name="Lee Y."/>
            <person name="Choi E.D."/>
            <person name="Segonzac C."/>
            <person name="Sohn K.H."/>
        </authorList>
    </citation>
    <scope>NUCLEOTIDE SEQUENCE [LARGE SCALE GENOMIC DNA]</scope>
    <source>
        <strain evidence="1 2">PRI2</strain>
    </source>
</reference>